<keyword evidence="16" id="KW-0325">Glycoprotein</keyword>
<dbReference type="SUPFAM" id="SSF103575">
    <property type="entry name" value="Plexin repeat"/>
    <property type="match status" value="1"/>
</dbReference>
<evidence type="ECO:0000256" key="11">
    <source>
        <dbReference type="ARBA" id="ARBA00022889"/>
    </source>
</evidence>
<dbReference type="GO" id="GO:0046872">
    <property type="term" value="F:metal ion binding"/>
    <property type="evidence" value="ECO:0007669"/>
    <property type="project" value="UniProtKB-KW"/>
</dbReference>
<organism evidence="21 22">
    <name type="scientific">Pan troglodytes</name>
    <name type="common">Chimpanzee</name>
    <dbReference type="NCBI Taxonomy" id="9598"/>
    <lineage>
        <taxon>Eukaryota</taxon>
        <taxon>Metazoa</taxon>
        <taxon>Chordata</taxon>
        <taxon>Craniata</taxon>
        <taxon>Vertebrata</taxon>
        <taxon>Euteleostomi</taxon>
        <taxon>Mammalia</taxon>
        <taxon>Eutheria</taxon>
        <taxon>Euarchontoglires</taxon>
        <taxon>Primates</taxon>
        <taxon>Haplorrhini</taxon>
        <taxon>Catarrhini</taxon>
        <taxon>Hominidae</taxon>
        <taxon>Pan</taxon>
    </lineage>
</organism>
<dbReference type="EMBL" id="AACZ04070061">
    <property type="status" value="NOT_ANNOTATED_CDS"/>
    <property type="molecule type" value="Genomic_DNA"/>
</dbReference>
<evidence type="ECO:0000256" key="14">
    <source>
        <dbReference type="ARBA" id="ARBA00023136"/>
    </source>
</evidence>
<evidence type="ECO:0000256" key="8">
    <source>
        <dbReference type="ARBA" id="ARBA00022737"/>
    </source>
</evidence>
<dbReference type="SUPFAM" id="SSF57196">
    <property type="entry name" value="EGF/Laminin"/>
    <property type="match status" value="2"/>
</dbReference>
<evidence type="ECO:0000313" key="23">
    <source>
        <dbReference type="VGNC" id="VGNC:9339"/>
    </source>
</evidence>
<dbReference type="FunFam" id="2.60.40.1510:FF:000006">
    <property type="entry name" value="Integrin beta"/>
    <property type="match status" value="1"/>
</dbReference>
<dbReference type="FunFam" id="2.60.40.10:FF:000424">
    <property type="entry name" value="Integrin beta"/>
    <property type="match status" value="1"/>
</dbReference>
<feature type="domain" description="Fibronectin type-III" evidence="20">
    <location>
        <begin position="1429"/>
        <end position="1524"/>
    </location>
</feature>
<dbReference type="InterPro" id="IPR015812">
    <property type="entry name" value="Integrin_bsu"/>
</dbReference>
<dbReference type="SUPFAM" id="SSF53300">
    <property type="entry name" value="vWA-like"/>
    <property type="match status" value="1"/>
</dbReference>
<dbReference type="InterPro" id="IPR013783">
    <property type="entry name" value="Ig-like_fold"/>
</dbReference>
<dbReference type="InterPro" id="IPR038081">
    <property type="entry name" value="CalX-like_sf"/>
</dbReference>
<evidence type="ECO:0000256" key="3">
    <source>
        <dbReference type="ARBA" id="ARBA00022475"/>
    </source>
</evidence>
<dbReference type="PROSITE" id="PS50853">
    <property type="entry name" value="FN3"/>
    <property type="match status" value="4"/>
</dbReference>
<keyword evidence="14" id="KW-0472">Membrane</keyword>
<dbReference type="Pfam" id="PF00362">
    <property type="entry name" value="Integrin_beta"/>
    <property type="match status" value="1"/>
</dbReference>
<dbReference type="InterPro" id="IPR016201">
    <property type="entry name" value="PSI"/>
</dbReference>
<evidence type="ECO:0000256" key="5">
    <source>
        <dbReference type="ARBA" id="ARBA00022692"/>
    </source>
</evidence>
<dbReference type="VGNC" id="VGNC:9339">
    <property type="gene designation" value="ITGB4"/>
</dbReference>
<dbReference type="Gene3D" id="2.60.40.1510">
    <property type="entry name" value="ntegrin, alpha v. Chain A, domain 3"/>
    <property type="match status" value="1"/>
</dbReference>
<evidence type="ECO:0000313" key="21">
    <source>
        <dbReference type="Ensembl" id="ENSPTRP00000064945.1"/>
    </source>
</evidence>
<dbReference type="GO" id="GO:0048870">
    <property type="term" value="P:cell motility"/>
    <property type="evidence" value="ECO:0007669"/>
    <property type="project" value="InterPro"/>
</dbReference>
<dbReference type="Gene3D" id="2.10.25.10">
    <property type="entry name" value="Laminin"/>
    <property type="match status" value="2"/>
</dbReference>
<dbReference type="SMART" id="SM00423">
    <property type="entry name" value="PSI"/>
    <property type="match status" value="1"/>
</dbReference>
<dbReference type="SUPFAM" id="SSF141072">
    <property type="entry name" value="CalX-like"/>
    <property type="match status" value="1"/>
</dbReference>
<dbReference type="PRINTS" id="PR01186">
    <property type="entry name" value="INTEGRINB"/>
</dbReference>
<dbReference type="GeneTree" id="ENSGT01150000286919"/>
<dbReference type="InterPro" id="IPR036465">
    <property type="entry name" value="vWFA_dom_sf"/>
</dbReference>
<feature type="domain" description="Fibronectin type-III" evidence="20">
    <location>
        <begin position="1191"/>
        <end position="1290"/>
    </location>
</feature>
<reference evidence="21 22" key="1">
    <citation type="journal article" date="2005" name="Nature">
        <title>Initial sequence of the chimpanzee genome and comparison with the human genome.</title>
        <authorList>
            <consortium name="Chimpanzee sequencing and analysis consortium"/>
        </authorList>
    </citation>
    <scope>NUCLEOTIDE SEQUENCE [LARGE SCALE GENOMIC DNA]</scope>
</reference>
<gene>
    <name evidence="21 23" type="primary">ITGB4</name>
</gene>
<dbReference type="InterPro" id="IPR040622">
    <property type="entry name" value="EGF_integrin_1"/>
</dbReference>
<comment type="similarity">
    <text evidence="2 17">Belongs to the integrin beta chain family.</text>
</comment>
<dbReference type="FunFam" id="3.30.1680.10:FF:000002">
    <property type="entry name" value="Integrin beta"/>
    <property type="match status" value="1"/>
</dbReference>
<reference evidence="21" key="2">
    <citation type="submission" date="2025-08" db="UniProtKB">
        <authorList>
            <consortium name="Ensembl"/>
        </authorList>
    </citation>
    <scope>IDENTIFICATION</scope>
</reference>
<feature type="signal peptide" evidence="19">
    <location>
        <begin position="1"/>
        <end position="27"/>
    </location>
</feature>
<dbReference type="Proteomes" id="UP000002277">
    <property type="component" value="Chromosome 17"/>
</dbReference>
<reference evidence="21" key="3">
    <citation type="submission" date="2025-09" db="UniProtKB">
        <authorList>
            <consortium name="Ensembl"/>
        </authorList>
    </citation>
    <scope>IDENTIFICATION</scope>
</reference>
<dbReference type="Gene3D" id="2.60.40.10">
    <property type="entry name" value="Immunoglobulins"/>
    <property type="match status" value="4"/>
</dbReference>
<evidence type="ECO:0000256" key="13">
    <source>
        <dbReference type="ARBA" id="ARBA00023037"/>
    </source>
</evidence>
<dbReference type="Ensembl" id="ENSPTRT00000076480.1">
    <property type="protein sequence ID" value="ENSPTRP00000064945.1"/>
    <property type="gene ID" value="ENSPTRG00000009653.5"/>
</dbReference>
<dbReference type="Pfam" id="PF23106">
    <property type="entry name" value="EGF_Teneurin"/>
    <property type="match status" value="1"/>
</dbReference>
<dbReference type="GO" id="GO:0008305">
    <property type="term" value="C:integrin complex"/>
    <property type="evidence" value="ECO:0007669"/>
    <property type="project" value="InterPro"/>
</dbReference>
<evidence type="ECO:0000256" key="18">
    <source>
        <dbReference type="SAM" id="MobiDB-lite"/>
    </source>
</evidence>
<dbReference type="Gene3D" id="4.10.1240.30">
    <property type="match status" value="1"/>
</dbReference>
<dbReference type="InterPro" id="IPR036349">
    <property type="entry name" value="Integrin_bsu_tail_dom_sf"/>
</dbReference>
<evidence type="ECO:0000256" key="4">
    <source>
        <dbReference type="ARBA" id="ARBA00022536"/>
    </source>
</evidence>
<dbReference type="Gene3D" id="3.30.1680.10">
    <property type="entry name" value="ligand-binding face of the semaphorins, domain 2"/>
    <property type="match status" value="1"/>
</dbReference>
<protein>
    <recommendedName>
        <fullName evidence="17">Integrin beta</fullName>
    </recommendedName>
</protein>
<dbReference type="Pfam" id="PF18372">
    <property type="entry name" value="I-EGF_1"/>
    <property type="match status" value="1"/>
</dbReference>
<sequence length="1721" mass="191641">MAGPRPSPWARLLLAALISVSLSGTLANRCKKAPVKSCTECVRVDKDCAYCTDELFRDRRCNTQAELLAAGCQRESIMVMESSFQITEETQIDTTLRRSQMSPQGLRVRLRPGEERHFELEVFEPLESPVDLYILMDFSNSMSDDLDNLKKMGQNLARVLSQLTSDYTIGFGKFVDKVSVPQTDMRPEKLKEPWPNSDPPFSFKNVISLTEDVDEFRNKLQGERISGNLDAPEGGFDAILQTAVCTRDIGWRPDSTHLLVFSTESAFHYEADGANVLAGIMSRNDERCHLDTTGTYTQYRTQDYPSVPTLVRLLAKHNIIPIFAVTNYSYSYYEKLHTYFPVSSLGVLQEDSSNIVELLEEAFNRIRSNLDIRALDSPRGLRTEVTSKMFQKTKTGSFHIRRGEVGIYQVQLRALEHVDGTHVCQLPEDQKGNIHLKPSFSDGLKMDAGIICDVCTCELVQRSPDSCAPYPLWGEQKCPVAPVLLPQPRCSFNGDFMCGHCVCSEGWHRCSSHLPSLSLSADRGRCSMGQCVCEPGWTGPSCDCPLSNATCIDSNGGICNGRGHCECGRCHCHQQSLYTDTICEINYSAIHPGLCEDLRSCVQCQAWGTGEKKGRTCEECNFKVKMVDELKRAEEVVVRCSFRDEDDDCTYSYTMEGDGAPGPNSTVLVHKKKDCPPGSFWWLIPLLLLLLPLLALLLLLCWKYCACCKACLALLPCCNRGHMVGFKEDHYMLRENLMASDHLDTPMLRSGNLKGRDVVRWKVTNNMQRPGFATHAASINPTELVPYGLSLRLARLCTENLLKPDTRECAQLRQEVEENLNEVYRQISGVHKLQQTKFRQQPNAGKKQDHTIVDTVLMAPRSAKPALLKLTEKQVEQRAFHDLKVAPGYYTLTADQDARGMVEFQEGVELVDVRVPLFIRPEDDDEKQLLVEAIDVPAGTATLGRRLVNITIIKEQARDVVSFEQPEFSVSRGDQVARIPVIRRVLDGGKSQVSYRTQDGTAQGNRDYIPVEGELLFQPGEAWKELQVKLLELQEVDSLLRGRQVRRFHVQLSNPKFGAHLGQPHSTTIIIRDPDELDRSFTSQMLSSQPPPHGDLGAPQNPNAKAAGSRKIHFNWLPPSGKPMGYRVKYWIQGDSESEAHLLDSKVPSVELTNLYPYCDYEMKVCAYGAQGEGPYSSLVSCRTHQEVPSEPGRLAFNVVSSTVTQLSWAEPAETNGEITAYEVCYGLVNDDNRPIGPMKKVLVDNPKNRMLLIENLRESQPYRYTVKARNGAGWGPEREAIINLATQPKRPMSIPIIPDIPIVDAQSGEDYDSFLMYSDDVLRSPSGSQRPSVSDDTEHLVNGRMDFAFPGSTNSLHRMTTTSAAAYGTHLSPHVPHRMLSTSSTLTRDYNSLTRSEHSHSTTLPRDYSTLTSVSSHDFRLTAGVPDTPTRLVFSALGPTSLRVSWQEPRCERPLQGYSVEYQLLNGGELHRLNIPNPAQTSVVVEDLLPNHSYVFRVRAQSQEGWGREREGVITIESQVHPQSPLCPLPGSAFTLSTPSAPGPLVFTALSPDSLQLSWERPRRPNGDIVGYLVTCEMAQGGGPATTFRVDGDSPESRLTVPGLSENVPYKFKVQARTTEGFGPEREGIITIESQDGGPFPQLGSHAGLFQHPLQSEYSSITTTHTSATEPFLVDGLTLGAQHLEAGGSLTRHVTQEFVSRTLTTSGTLSTQVDQQFFQT</sequence>
<evidence type="ECO:0000256" key="9">
    <source>
        <dbReference type="ARBA" id="ARBA00022837"/>
    </source>
</evidence>
<dbReference type="FunFam" id="2.60.40.2030:FF:000004">
    <property type="entry name" value="Integrin beta"/>
    <property type="match status" value="1"/>
</dbReference>
<keyword evidence="12" id="KW-1133">Transmembrane helix</keyword>
<keyword evidence="13 17" id="KW-0401">Integrin</keyword>
<feature type="domain" description="Fibronectin type-III" evidence="20">
    <location>
        <begin position="1542"/>
        <end position="1638"/>
    </location>
</feature>
<keyword evidence="5 17" id="KW-0812">Transmembrane</keyword>
<dbReference type="SMART" id="SM00187">
    <property type="entry name" value="INB"/>
    <property type="match status" value="1"/>
</dbReference>
<keyword evidence="22" id="KW-1185">Reference proteome</keyword>
<evidence type="ECO:0000256" key="1">
    <source>
        <dbReference type="ARBA" id="ARBA00004251"/>
    </source>
</evidence>
<dbReference type="Pfam" id="PF17205">
    <property type="entry name" value="PSI_integrin"/>
    <property type="match status" value="1"/>
</dbReference>
<dbReference type="InterPro" id="IPR002369">
    <property type="entry name" value="Integrin_bsu_VWA"/>
</dbReference>
<comment type="subcellular location">
    <subcellularLocation>
        <location evidence="1 17">Cell membrane</location>
        <topology evidence="1 17">Single-pass type I membrane protein</topology>
    </subcellularLocation>
</comment>
<keyword evidence="3" id="KW-1003">Cell membrane</keyword>
<feature type="region of interest" description="Disordered" evidence="18">
    <location>
        <begin position="1082"/>
        <end position="1109"/>
    </location>
</feature>
<proteinExistence type="inferred from homology"/>
<dbReference type="SMART" id="SM00237">
    <property type="entry name" value="Calx_beta"/>
    <property type="match status" value="1"/>
</dbReference>
<dbReference type="Pfam" id="PF00041">
    <property type="entry name" value="fn3"/>
    <property type="match status" value="4"/>
</dbReference>
<dbReference type="Gene3D" id="3.40.50.410">
    <property type="entry name" value="von Willebrand factor, type A domain"/>
    <property type="match status" value="1"/>
</dbReference>
<evidence type="ECO:0000256" key="12">
    <source>
        <dbReference type="ARBA" id="ARBA00022989"/>
    </source>
</evidence>
<evidence type="ECO:0000256" key="10">
    <source>
        <dbReference type="ARBA" id="ARBA00022842"/>
    </source>
</evidence>
<dbReference type="PANTHER" id="PTHR10082">
    <property type="entry name" value="INTEGRIN BETA SUBUNIT"/>
    <property type="match status" value="1"/>
</dbReference>
<name>A0A2I3RJX3_PANTR</name>
<feature type="chain" id="PRO_5014174105" description="Integrin beta" evidence="19">
    <location>
        <begin position="28"/>
        <end position="1721"/>
    </location>
</feature>
<dbReference type="PROSITE" id="PS00243">
    <property type="entry name" value="I_EGF_1"/>
    <property type="match status" value="1"/>
</dbReference>
<dbReference type="InterPro" id="IPR033760">
    <property type="entry name" value="Integrin_beta_N"/>
</dbReference>
<dbReference type="SMART" id="SM01242">
    <property type="entry name" value="Integrin_B_tail"/>
    <property type="match status" value="1"/>
</dbReference>
<dbReference type="GO" id="GO:0031581">
    <property type="term" value="P:hemidesmosome assembly"/>
    <property type="evidence" value="ECO:0007669"/>
    <property type="project" value="InterPro"/>
</dbReference>
<feature type="domain" description="Fibronectin type-III" evidence="20">
    <location>
        <begin position="1098"/>
        <end position="1187"/>
    </location>
</feature>
<dbReference type="InterPro" id="IPR036116">
    <property type="entry name" value="FN3_sf"/>
</dbReference>
<dbReference type="Pfam" id="PF07965">
    <property type="entry name" value="Integrin_B_tail"/>
    <property type="match status" value="1"/>
</dbReference>
<keyword evidence="10" id="KW-0460">Magnesium</keyword>
<dbReference type="FunFam" id="2.60.40.10:FF:000146">
    <property type="entry name" value="Integrin beta"/>
    <property type="match status" value="2"/>
</dbReference>
<dbReference type="FunFam" id="2.10.25.10:FF:000215">
    <property type="entry name" value="Integrin beta"/>
    <property type="match status" value="1"/>
</dbReference>
<dbReference type="InterPro" id="IPR057243">
    <property type="entry name" value="Integrin_I-EGF_CS"/>
</dbReference>
<keyword evidence="7 19" id="KW-0732">Signal</keyword>
<dbReference type="FunFam" id="2.60.40.10:FF:000452">
    <property type="entry name" value="Integrin beta"/>
    <property type="match status" value="1"/>
</dbReference>
<evidence type="ECO:0000256" key="19">
    <source>
        <dbReference type="SAM" id="SignalP"/>
    </source>
</evidence>
<dbReference type="PANTHER" id="PTHR10082:SF42">
    <property type="entry name" value="INTEGRIN BETA-4"/>
    <property type="match status" value="1"/>
</dbReference>
<dbReference type="InterPro" id="IPR003644">
    <property type="entry name" value="Calx_beta"/>
</dbReference>
<dbReference type="SMART" id="SM00060">
    <property type="entry name" value="FN3"/>
    <property type="match status" value="4"/>
</dbReference>
<dbReference type="InterPro" id="IPR012013">
    <property type="entry name" value="Integrin_bsu-4"/>
</dbReference>
<dbReference type="FunFam" id="4.10.1240.30:FF:000003">
    <property type="entry name" value="Integrin beta"/>
    <property type="match status" value="1"/>
</dbReference>
<dbReference type="PROSITE" id="PS52047">
    <property type="entry name" value="I_EGF_2"/>
    <property type="match status" value="1"/>
</dbReference>
<keyword evidence="6" id="KW-0479">Metal-binding</keyword>
<evidence type="ECO:0000256" key="17">
    <source>
        <dbReference type="RuleBase" id="RU000633"/>
    </source>
</evidence>
<evidence type="ECO:0000256" key="16">
    <source>
        <dbReference type="ARBA" id="ARBA00023180"/>
    </source>
</evidence>
<dbReference type="GO" id="GO:0007229">
    <property type="term" value="P:integrin-mediated signaling pathway"/>
    <property type="evidence" value="ECO:0007669"/>
    <property type="project" value="UniProtKB-KW"/>
</dbReference>
<dbReference type="CDD" id="cd00063">
    <property type="entry name" value="FN3"/>
    <property type="match status" value="4"/>
</dbReference>
<dbReference type="Bgee" id="ENSPTRG00000009653">
    <property type="expression patterns" value="Expressed in dorsolateral prefrontal cortex and 18 other cell types or tissues"/>
</dbReference>
<dbReference type="PIRSF" id="PIRSF002513">
    <property type="entry name" value="Integrin_B4"/>
    <property type="match status" value="1"/>
</dbReference>
<dbReference type="OMA" id="HTKFRQQ"/>
<evidence type="ECO:0000256" key="2">
    <source>
        <dbReference type="ARBA" id="ARBA00007449"/>
    </source>
</evidence>
<dbReference type="SUPFAM" id="SSF49265">
    <property type="entry name" value="Fibronectin type III"/>
    <property type="match status" value="2"/>
</dbReference>
<dbReference type="Gene3D" id="2.60.40.2030">
    <property type="match status" value="1"/>
</dbReference>
<evidence type="ECO:0000256" key="7">
    <source>
        <dbReference type="ARBA" id="ARBA00022729"/>
    </source>
</evidence>
<keyword evidence="8" id="KW-0677">Repeat</keyword>
<dbReference type="InterPro" id="IPR003961">
    <property type="entry name" value="FN3_dom"/>
</dbReference>
<dbReference type="InterPro" id="IPR012896">
    <property type="entry name" value="Integrin_bsu_tail"/>
</dbReference>
<evidence type="ECO:0000256" key="15">
    <source>
        <dbReference type="ARBA" id="ARBA00023157"/>
    </source>
</evidence>
<evidence type="ECO:0000313" key="22">
    <source>
        <dbReference type="Proteomes" id="UP000002277"/>
    </source>
</evidence>
<dbReference type="Pfam" id="PF03160">
    <property type="entry name" value="Calx-beta"/>
    <property type="match status" value="1"/>
</dbReference>
<dbReference type="PRINTS" id="PR00014">
    <property type="entry name" value="FNTYPEIII"/>
</dbReference>
<keyword evidence="11 17" id="KW-0130">Cell adhesion</keyword>
<dbReference type="SUPFAM" id="SSF69687">
    <property type="entry name" value="Integrin beta tail domain"/>
    <property type="match status" value="1"/>
</dbReference>
<accession>A0A2I3RJX3</accession>
<evidence type="ECO:0000256" key="6">
    <source>
        <dbReference type="ARBA" id="ARBA00022723"/>
    </source>
</evidence>
<dbReference type="GO" id="GO:0007160">
    <property type="term" value="P:cell-matrix adhesion"/>
    <property type="evidence" value="ECO:0007669"/>
    <property type="project" value="InterPro"/>
</dbReference>
<keyword evidence="15" id="KW-1015">Disulfide bond</keyword>
<dbReference type="FunFam" id="3.40.50.410:FF:000036">
    <property type="entry name" value="Integrin beta"/>
    <property type="match status" value="1"/>
</dbReference>
<keyword evidence="9" id="KW-0106">Calcium</keyword>
<keyword evidence="4" id="KW-0245">EGF-like domain</keyword>
<evidence type="ECO:0000259" key="20">
    <source>
        <dbReference type="PROSITE" id="PS50853"/>
    </source>
</evidence>